<keyword evidence="3" id="KW-1185">Reference proteome</keyword>
<protein>
    <submittedName>
        <fullName evidence="2">Uncharacterized protein</fullName>
    </submittedName>
</protein>
<accession>A0A9K3E6U7</accession>
<dbReference type="Gramene" id="mRNA:HanXRQr2_Chr14g0629561">
    <property type="protein sequence ID" value="mRNA:HanXRQr2_Chr14g0629561"/>
    <property type="gene ID" value="HanXRQr2_Chr14g0629561"/>
</dbReference>
<reference evidence="2" key="1">
    <citation type="journal article" date="2017" name="Nature">
        <title>The sunflower genome provides insights into oil metabolism, flowering and Asterid evolution.</title>
        <authorList>
            <person name="Badouin H."/>
            <person name="Gouzy J."/>
            <person name="Grassa C.J."/>
            <person name="Murat F."/>
            <person name="Staton S.E."/>
            <person name="Cottret L."/>
            <person name="Lelandais-Briere C."/>
            <person name="Owens G.L."/>
            <person name="Carrere S."/>
            <person name="Mayjonade B."/>
            <person name="Legrand L."/>
            <person name="Gill N."/>
            <person name="Kane N.C."/>
            <person name="Bowers J.E."/>
            <person name="Hubner S."/>
            <person name="Bellec A."/>
            <person name="Berard A."/>
            <person name="Berges H."/>
            <person name="Blanchet N."/>
            <person name="Boniface M.C."/>
            <person name="Brunel D."/>
            <person name="Catrice O."/>
            <person name="Chaidir N."/>
            <person name="Claudel C."/>
            <person name="Donnadieu C."/>
            <person name="Faraut T."/>
            <person name="Fievet G."/>
            <person name="Helmstetter N."/>
            <person name="King M."/>
            <person name="Knapp S.J."/>
            <person name="Lai Z."/>
            <person name="Le Paslier M.C."/>
            <person name="Lippi Y."/>
            <person name="Lorenzon L."/>
            <person name="Mandel J.R."/>
            <person name="Marage G."/>
            <person name="Marchand G."/>
            <person name="Marquand E."/>
            <person name="Bret-Mestries E."/>
            <person name="Morien E."/>
            <person name="Nambeesan S."/>
            <person name="Nguyen T."/>
            <person name="Pegot-Espagnet P."/>
            <person name="Pouilly N."/>
            <person name="Raftis F."/>
            <person name="Sallet E."/>
            <person name="Schiex T."/>
            <person name="Thomas J."/>
            <person name="Vandecasteele C."/>
            <person name="Vares D."/>
            <person name="Vear F."/>
            <person name="Vautrin S."/>
            <person name="Crespi M."/>
            <person name="Mangin B."/>
            <person name="Burke J.M."/>
            <person name="Salse J."/>
            <person name="Munos S."/>
            <person name="Vincourt P."/>
            <person name="Rieseberg L.H."/>
            <person name="Langlade N.B."/>
        </authorList>
    </citation>
    <scope>NUCLEOTIDE SEQUENCE</scope>
    <source>
        <tissue evidence="2">Leaves</tissue>
    </source>
</reference>
<evidence type="ECO:0000313" key="2">
    <source>
        <dbReference type="EMBL" id="KAF5767853.1"/>
    </source>
</evidence>
<gene>
    <name evidence="2" type="ORF">HanXRQr2_Chr14g0629561</name>
</gene>
<evidence type="ECO:0000256" key="1">
    <source>
        <dbReference type="SAM" id="MobiDB-lite"/>
    </source>
</evidence>
<sequence length="247" mass="27722">MKLNFRGEEDILAKTLKTPVTEIWNQDIKDIPSIELPERALVATKMSLHWKADRHDKPVYVEVDKFVALYVVAFKRENGKMSTIQKGADEETWYHRIVKNFALPKDADLNAQPSAVADALKADVLKEEKKKGTRLVFDSWCDYVVVSDTLGGVVPVAVKQPKAEPRDTADIPVSNPDDPIDVESSPEPLLRTKAVKRKKPGSEAAAQTSKKITRKKISKKGNLDAYAAKLSPSECLFHSFRLYHIIK</sequence>
<dbReference type="EMBL" id="MNCJ02000329">
    <property type="protein sequence ID" value="KAF5767853.1"/>
    <property type="molecule type" value="Genomic_DNA"/>
</dbReference>
<name>A0A9K3E6U7_HELAN</name>
<reference evidence="2" key="2">
    <citation type="submission" date="2020-06" db="EMBL/GenBank/DDBJ databases">
        <title>Helianthus annuus Genome sequencing and assembly Release 2.</title>
        <authorList>
            <person name="Gouzy J."/>
            <person name="Langlade N."/>
            <person name="Munos S."/>
        </authorList>
    </citation>
    <scope>NUCLEOTIDE SEQUENCE</scope>
    <source>
        <tissue evidence="2">Leaves</tissue>
    </source>
</reference>
<evidence type="ECO:0000313" key="3">
    <source>
        <dbReference type="Proteomes" id="UP000215914"/>
    </source>
</evidence>
<comment type="caution">
    <text evidence="2">The sequence shown here is derived from an EMBL/GenBank/DDBJ whole genome shotgun (WGS) entry which is preliminary data.</text>
</comment>
<proteinExistence type="predicted"/>
<feature type="region of interest" description="Disordered" evidence="1">
    <location>
        <begin position="164"/>
        <end position="215"/>
    </location>
</feature>
<organism evidence="2 3">
    <name type="scientific">Helianthus annuus</name>
    <name type="common">Common sunflower</name>
    <dbReference type="NCBI Taxonomy" id="4232"/>
    <lineage>
        <taxon>Eukaryota</taxon>
        <taxon>Viridiplantae</taxon>
        <taxon>Streptophyta</taxon>
        <taxon>Embryophyta</taxon>
        <taxon>Tracheophyta</taxon>
        <taxon>Spermatophyta</taxon>
        <taxon>Magnoliopsida</taxon>
        <taxon>eudicotyledons</taxon>
        <taxon>Gunneridae</taxon>
        <taxon>Pentapetalae</taxon>
        <taxon>asterids</taxon>
        <taxon>campanulids</taxon>
        <taxon>Asterales</taxon>
        <taxon>Asteraceae</taxon>
        <taxon>Asteroideae</taxon>
        <taxon>Heliantheae alliance</taxon>
        <taxon>Heliantheae</taxon>
        <taxon>Helianthus</taxon>
    </lineage>
</organism>
<dbReference type="Proteomes" id="UP000215914">
    <property type="component" value="Unassembled WGS sequence"/>
</dbReference>
<dbReference type="AlphaFoldDB" id="A0A9K3E6U7"/>